<dbReference type="EMBL" id="CADCVT010000218">
    <property type="protein sequence ID" value="CAA9505623.1"/>
    <property type="molecule type" value="Genomic_DNA"/>
</dbReference>
<name>A0A6J4SU76_9ACTN</name>
<sequence>MTESVGMSPLPAVRCSSCEFKWNSPAMAEGLRLLGSCPKCSGELIFAGDAEPAAHATETAERFAPARVTAPHLVLGIPRR</sequence>
<protein>
    <submittedName>
        <fullName evidence="1">Uncharacterized protein</fullName>
    </submittedName>
</protein>
<gene>
    <name evidence="1" type="ORF">AVDCRST_MAG85-2026</name>
</gene>
<evidence type="ECO:0000313" key="1">
    <source>
        <dbReference type="EMBL" id="CAA9505623.1"/>
    </source>
</evidence>
<proteinExistence type="predicted"/>
<dbReference type="AlphaFoldDB" id="A0A6J4SU76"/>
<organism evidence="1">
    <name type="scientific">uncultured Solirubrobacteraceae bacterium</name>
    <dbReference type="NCBI Taxonomy" id="1162706"/>
    <lineage>
        <taxon>Bacteria</taxon>
        <taxon>Bacillati</taxon>
        <taxon>Actinomycetota</taxon>
        <taxon>Thermoleophilia</taxon>
        <taxon>Solirubrobacterales</taxon>
        <taxon>Solirubrobacteraceae</taxon>
        <taxon>environmental samples</taxon>
    </lineage>
</organism>
<reference evidence="1" key="1">
    <citation type="submission" date="2020-02" db="EMBL/GenBank/DDBJ databases">
        <authorList>
            <person name="Meier V. D."/>
        </authorList>
    </citation>
    <scope>NUCLEOTIDE SEQUENCE</scope>
    <source>
        <strain evidence="1">AVDCRST_MAG85</strain>
    </source>
</reference>
<accession>A0A6J4SU76</accession>